<dbReference type="InterPro" id="IPR002110">
    <property type="entry name" value="Ankyrin_rpt"/>
</dbReference>
<dbReference type="InterPro" id="IPR052050">
    <property type="entry name" value="SecEffector_AnkRepeat"/>
</dbReference>
<name>A0A3G5AFF7_9VIRU</name>
<accession>A0A3G5AFF7</accession>
<evidence type="ECO:0008006" key="2">
    <source>
        <dbReference type="Google" id="ProtNLM"/>
    </source>
</evidence>
<organism evidence="1">
    <name type="scientific">Solivirus sp</name>
    <dbReference type="NCBI Taxonomy" id="2487772"/>
    <lineage>
        <taxon>Viruses</taxon>
        <taxon>Pithoviruses</taxon>
    </lineage>
</organism>
<dbReference type="Gene3D" id="1.25.40.20">
    <property type="entry name" value="Ankyrin repeat-containing domain"/>
    <property type="match status" value="1"/>
</dbReference>
<dbReference type="PANTHER" id="PTHR46586:SF3">
    <property type="entry name" value="ANKYRIN REPEAT-CONTAINING PROTEIN"/>
    <property type="match status" value="1"/>
</dbReference>
<proteinExistence type="predicted"/>
<gene>
    <name evidence="1" type="ORF">Solivirus2_26</name>
</gene>
<protein>
    <recommendedName>
        <fullName evidence="2">Ankyrin repeat protein</fullName>
    </recommendedName>
</protein>
<dbReference type="Pfam" id="PF13637">
    <property type="entry name" value="Ank_4"/>
    <property type="match status" value="1"/>
</dbReference>
<dbReference type="SUPFAM" id="SSF48403">
    <property type="entry name" value="Ankyrin repeat"/>
    <property type="match status" value="1"/>
</dbReference>
<dbReference type="InterPro" id="IPR036770">
    <property type="entry name" value="Ankyrin_rpt-contain_sf"/>
</dbReference>
<dbReference type="PANTHER" id="PTHR46586">
    <property type="entry name" value="ANKYRIN REPEAT-CONTAINING PROTEIN"/>
    <property type="match status" value="1"/>
</dbReference>
<dbReference type="EMBL" id="MK072490">
    <property type="protein sequence ID" value="AYV85955.1"/>
    <property type="molecule type" value="Genomic_DNA"/>
</dbReference>
<evidence type="ECO:0000313" key="1">
    <source>
        <dbReference type="EMBL" id="AYV85955.1"/>
    </source>
</evidence>
<sequence>MTDIQLNDEELKNIFIQMSESDFDRFCKENSQSKFCKRPLLENIYEQKTRNEFSQALIDFKPRDLIWGDFYKRLDKLFNLLAIDDIENIVIYYIEKHSLLELKILSELRGDDIFTIDDANLATERGFDDILRLLLSKNIYPESMSVDTAIENGCLNIILLLKFYRYNFTNEDLNLAYAYGQLELVKIFEEMGLQTDQRAYSLSAHNNRIDILEHLKRKNIPFSDDIANIALINNRLPLLQWALNNGIQPDQVYVNNSAYNGRLEIVKLLAQHGFLPNRRAATNAALNGHLEILQFLEQFDILPYRLGIESSSPEVRFWLANRI</sequence>
<reference evidence="1" key="1">
    <citation type="submission" date="2018-10" db="EMBL/GenBank/DDBJ databases">
        <title>Hidden diversity of soil giant viruses.</title>
        <authorList>
            <person name="Schulz F."/>
            <person name="Alteio L."/>
            <person name="Goudeau D."/>
            <person name="Ryan E.M."/>
            <person name="Malmstrom R.R."/>
            <person name="Blanchard J."/>
            <person name="Woyke T."/>
        </authorList>
    </citation>
    <scope>NUCLEOTIDE SEQUENCE</scope>
    <source>
        <strain evidence="1">SOV1</strain>
    </source>
</reference>